<reference evidence="11 12" key="1">
    <citation type="submission" date="2019-06" db="EMBL/GenBank/DDBJ databases">
        <title>Sequencing the genomes of 1000 actinobacteria strains.</title>
        <authorList>
            <person name="Klenk H.-P."/>
        </authorList>
    </citation>
    <scope>NUCLEOTIDE SEQUENCE [LARGE SCALE GENOMIC DNA]</scope>
    <source>
        <strain evidence="11 12">DSM 24617</strain>
    </source>
</reference>
<comment type="activity regulation">
    <text evidence="10">Na(+) is not transported, but it plays an essential structural role and its presence is essential for fluoride channel function.</text>
</comment>
<name>A0A542XF54_9MICO</name>
<evidence type="ECO:0000256" key="2">
    <source>
        <dbReference type="ARBA" id="ARBA00022475"/>
    </source>
</evidence>
<feature type="transmembrane region" description="Helical" evidence="10">
    <location>
        <begin position="6"/>
        <end position="26"/>
    </location>
</feature>
<keyword evidence="3 10" id="KW-0812">Transmembrane</keyword>
<dbReference type="AlphaFoldDB" id="A0A542XF54"/>
<feature type="transmembrane region" description="Helical" evidence="10">
    <location>
        <begin position="38"/>
        <end position="65"/>
    </location>
</feature>
<feature type="transmembrane region" description="Helical" evidence="10">
    <location>
        <begin position="101"/>
        <end position="124"/>
    </location>
</feature>
<dbReference type="RefSeq" id="WP_142006737.1">
    <property type="nucleotide sequence ID" value="NZ_CAJTBP010000001.1"/>
</dbReference>
<dbReference type="Pfam" id="PF02537">
    <property type="entry name" value="CRCB"/>
    <property type="match status" value="1"/>
</dbReference>
<evidence type="ECO:0000256" key="4">
    <source>
        <dbReference type="ARBA" id="ARBA00022989"/>
    </source>
</evidence>
<dbReference type="PANTHER" id="PTHR28259:SF1">
    <property type="entry name" value="FLUORIDE EXPORT PROTEIN 1-RELATED"/>
    <property type="match status" value="1"/>
</dbReference>
<gene>
    <name evidence="10" type="primary">fluC</name>
    <name evidence="10" type="synonym">crcB</name>
    <name evidence="11" type="ORF">FB554_2625</name>
</gene>
<comment type="function">
    <text evidence="9 10">Fluoride-specific ion channel. Important for reducing fluoride concentration in the cell, thus reducing its toxicity.</text>
</comment>
<evidence type="ECO:0000256" key="10">
    <source>
        <dbReference type="HAMAP-Rule" id="MF_00454"/>
    </source>
</evidence>
<protein>
    <recommendedName>
        <fullName evidence="10">Fluoride-specific ion channel FluC</fullName>
    </recommendedName>
</protein>
<dbReference type="InterPro" id="IPR003691">
    <property type="entry name" value="FluC"/>
</dbReference>
<keyword evidence="2 10" id="KW-1003">Cell membrane</keyword>
<comment type="caution">
    <text evidence="11">The sequence shown here is derived from an EMBL/GenBank/DDBJ whole genome shotgun (WGS) entry which is preliminary data.</text>
</comment>
<evidence type="ECO:0000256" key="7">
    <source>
        <dbReference type="ARBA" id="ARBA00035120"/>
    </source>
</evidence>
<feature type="transmembrane region" description="Helical" evidence="10">
    <location>
        <begin position="71"/>
        <end position="89"/>
    </location>
</feature>
<feature type="binding site" evidence="10">
    <location>
        <position position="79"/>
    </location>
    <ligand>
        <name>Na(+)</name>
        <dbReference type="ChEBI" id="CHEBI:29101"/>
        <note>structural</note>
    </ligand>
</feature>
<comment type="catalytic activity">
    <reaction evidence="8">
        <text>fluoride(in) = fluoride(out)</text>
        <dbReference type="Rhea" id="RHEA:76159"/>
        <dbReference type="ChEBI" id="CHEBI:17051"/>
    </reaction>
    <physiologicalReaction direction="left-to-right" evidence="8">
        <dbReference type="Rhea" id="RHEA:76160"/>
    </physiologicalReaction>
</comment>
<organism evidence="11 12">
    <name type="scientific">Barrientosiimonas humi</name>
    <dbReference type="NCBI Taxonomy" id="999931"/>
    <lineage>
        <taxon>Bacteria</taxon>
        <taxon>Bacillati</taxon>
        <taxon>Actinomycetota</taxon>
        <taxon>Actinomycetes</taxon>
        <taxon>Micrococcales</taxon>
        <taxon>Dermacoccaceae</taxon>
        <taxon>Barrientosiimonas</taxon>
    </lineage>
</organism>
<evidence type="ECO:0000256" key="3">
    <source>
        <dbReference type="ARBA" id="ARBA00022692"/>
    </source>
</evidence>
<sequence>MGDVTPVVFGLLCVAGGLGAAARFVIDGFVRERTSGALPWGTIAINLSGSFLLGLLTGLVAARALPAEWQLVAGTGFLGGYTTFSTASLETVRLLQERRWAAGLLTGLGVVVGATAAAGLGWWIGALV</sequence>
<evidence type="ECO:0000313" key="12">
    <source>
        <dbReference type="Proteomes" id="UP000318336"/>
    </source>
</evidence>
<dbReference type="PANTHER" id="PTHR28259">
    <property type="entry name" value="FLUORIDE EXPORT PROTEIN 1-RELATED"/>
    <property type="match status" value="1"/>
</dbReference>
<dbReference type="HAMAP" id="MF_00454">
    <property type="entry name" value="FluC"/>
    <property type="match status" value="1"/>
</dbReference>
<dbReference type="EMBL" id="VFOK01000001">
    <property type="protein sequence ID" value="TQL34454.1"/>
    <property type="molecule type" value="Genomic_DNA"/>
</dbReference>
<proteinExistence type="inferred from homology"/>
<dbReference type="Proteomes" id="UP000318336">
    <property type="component" value="Unassembled WGS sequence"/>
</dbReference>
<evidence type="ECO:0000256" key="6">
    <source>
        <dbReference type="ARBA" id="ARBA00023303"/>
    </source>
</evidence>
<keyword evidence="10" id="KW-0915">Sodium</keyword>
<dbReference type="NCBIfam" id="TIGR00494">
    <property type="entry name" value="crcB"/>
    <property type="match status" value="1"/>
</dbReference>
<feature type="binding site" evidence="10">
    <location>
        <position position="82"/>
    </location>
    <ligand>
        <name>Na(+)</name>
        <dbReference type="ChEBI" id="CHEBI:29101"/>
        <note>structural</note>
    </ligand>
</feature>
<comment type="subcellular location">
    <subcellularLocation>
        <location evidence="1 10">Cell membrane</location>
        <topology evidence="1 10">Multi-pass membrane protein</topology>
    </subcellularLocation>
</comment>
<evidence type="ECO:0000256" key="8">
    <source>
        <dbReference type="ARBA" id="ARBA00035585"/>
    </source>
</evidence>
<evidence type="ECO:0000313" key="11">
    <source>
        <dbReference type="EMBL" id="TQL34454.1"/>
    </source>
</evidence>
<keyword evidence="10" id="KW-0406">Ion transport</keyword>
<keyword evidence="6 10" id="KW-0407">Ion channel</keyword>
<accession>A0A542XF54</accession>
<comment type="similarity">
    <text evidence="7 10">Belongs to the fluoride channel Fluc/FEX (TC 1.A.43) family.</text>
</comment>
<dbReference type="GO" id="GO:0046872">
    <property type="term" value="F:metal ion binding"/>
    <property type="evidence" value="ECO:0007669"/>
    <property type="project" value="UniProtKB-KW"/>
</dbReference>
<keyword evidence="12" id="KW-1185">Reference proteome</keyword>
<dbReference type="OrthoDB" id="5148600at2"/>
<keyword evidence="10" id="KW-0479">Metal-binding</keyword>
<evidence type="ECO:0000256" key="5">
    <source>
        <dbReference type="ARBA" id="ARBA00023136"/>
    </source>
</evidence>
<dbReference type="GO" id="GO:0062054">
    <property type="term" value="F:fluoride channel activity"/>
    <property type="evidence" value="ECO:0007669"/>
    <property type="project" value="UniProtKB-UniRule"/>
</dbReference>
<evidence type="ECO:0000256" key="1">
    <source>
        <dbReference type="ARBA" id="ARBA00004651"/>
    </source>
</evidence>
<dbReference type="GO" id="GO:0005886">
    <property type="term" value="C:plasma membrane"/>
    <property type="evidence" value="ECO:0007669"/>
    <property type="project" value="UniProtKB-SubCell"/>
</dbReference>
<keyword evidence="4 10" id="KW-1133">Transmembrane helix</keyword>
<keyword evidence="10" id="KW-0813">Transport</keyword>
<evidence type="ECO:0000256" key="9">
    <source>
        <dbReference type="ARBA" id="ARBA00049940"/>
    </source>
</evidence>
<dbReference type="GO" id="GO:0140114">
    <property type="term" value="P:cellular detoxification of fluoride"/>
    <property type="evidence" value="ECO:0007669"/>
    <property type="project" value="UniProtKB-UniRule"/>
</dbReference>
<keyword evidence="5 10" id="KW-0472">Membrane</keyword>